<sequence length="192" mass="20452">MSSSSSPVITSLSSSRIQSSFSPIIHSLSSSGMPSSFSQPARYSSMPSSKSTPFSHGIPSSSYLVPPLSSSPVIPSLSFSGIRSSFSPIIHSPSSSSMLSLFSQPASHSSMPSSESTPSSSPNIFRPHIAIDSNSTSPYTNSDTVTTQKTYIHIRAEYVRRADKAAIDNYISKIGSRQGHIPPNYTQLSTDL</sequence>
<accession>A0A1S4CED7</accession>
<proteinExistence type="predicted"/>
<feature type="compositionally biased region" description="Polar residues" evidence="1">
    <location>
        <begin position="132"/>
        <end position="143"/>
    </location>
</feature>
<feature type="region of interest" description="Disordered" evidence="1">
    <location>
        <begin position="30"/>
        <end position="56"/>
    </location>
</feature>
<dbReference type="OrthoDB" id="10514311at2759"/>
<protein>
    <submittedName>
        <fullName evidence="2">Uncharacterized protein</fullName>
    </submittedName>
</protein>
<reference evidence="2" key="1">
    <citation type="submission" date="2025-08" db="UniProtKB">
        <authorList>
            <consortium name="RefSeq"/>
        </authorList>
    </citation>
    <scope>IDENTIFICATION</scope>
</reference>
<dbReference type="KEGG" id="nta:107818081"/>
<dbReference type="AlphaFoldDB" id="A0A1S4CED7"/>
<dbReference type="RefSeq" id="XP_016499498.1">
    <property type="nucleotide sequence ID" value="XM_016644012.1"/>
</dbReference>
<evidence type="ECO:0000256" key="1">
    <source>
        <dbReference type="SAM" id="MobiDB-lite"/>
    </source>
</evidence>
<organism evidence="2">
    <name type="scientific">Nicotiana tabacum</name>
    <name type="common">Common tobacco</name>
    <dbReference type="NCBI Taxonomy" id="4097"/>
    <lineage>
        <taxon>Eukaryota</taxon>
        <taxon>Viridiplantae</taxon>
        <taxon>Streptophyta</taxon>
        <taxon>Embryophyta</taxon>
        <taxon>Tracheophyta</taxon>
        <taxon>Spermatophyta</taxon>
        <taxon>Magnoliopsida</taxon>
        <taxon>eudicotyledons</taxon>
        <taxon>Gunneridae</taxon>
        <taxon>Pentapetalae</taxon>
        <taxon>asterids</taxon>
        <taxon>lamiids</taxon>
        <taxon>Solanales</taxon>
        <taxon>Solanaceae</taxon>
        <taxon>Nicotianoideae</taxon>
        <taxon>Nicotianeae</taxon>
        <taxon>Nicotiana</taxon>
    </lineage>
</organism>
<name>A0A1S4CED7_TOBAC</name>
<feature type="compositionally biased region" description="Low complexity" evidence="1">
    <location>
        <begin position="101"/>
        <end position="122"/>
    </location>
</feature>
<gene>
    <name evidence="2" type="primary">LOC107818081</name>
</gene>
<feature type="region of interest" description="Disordered" evidence="1">
    <location>
        <begin position="101"/>
        <end position="143"/>
    </location>
</feature>
<evidence type="ECO:0000313" key="2">
    <source>
        <dbReference type="RefSeq" id="XP_016499498.1"/>
    </source>
</evidence>
<dbReference type="PaxDb" id="4097-A0A1S4CED7"/>